<sequence length="1113" mass="126462">MELVSFMVTLLVVLSLFSLSRTTFAVVDTIRESDIMRDNNNTALLVPKEGMFGLGFFTPSASSSKNRYLGIWYNNITGNQTVVWVANRCEPIKDSSGSLSINDKGDLVLFSGQSNNRVVVWSTNSSKQAREPLVQLLDNGNLVLRDEKDANTTNFLWESFDYPTDTMLPGMKLGWDLRRGLNRRLSSWKSSDDPCHGDFTYGIELDEPNHTFPQLFIRNGSSILYREGPWRGVSFGGTSNHVSVSWESSNYEFEHNEDEIYFTYNVENEYSLISRIFLSQAIDYVRWVEEQEVWESYYRIPGDICDNYGTCGANSKCIIVDDHPICQCLEGFEPKNKNNLSQGCMRNSFVSCNDKEKDMFYLNSELKVPETKYTWASKSMKHDECNAKCLSNCSCTAYGYNSNLDGSKSELAIGTECVLWFGDLFDTRNSKGTYGRQQNVYLRIPFSTTVLIGYYIYRRRYINAVVDTLRPPEIMRDSNNTALLVSKEGMFGLGFFTPTASSSKNRYLGIWYNNITGNQTVVWVANRCEPIKDSSGSLSINDKGDLVLFSGQSNNRVLVWSSNSSKQAKEPLVQLLDNGNLVLRDEKDANTTKYLWESFDYPTDTMLPGIKLGWDLRRGLNRRLSSWKSSDDPCHGDYTYGIELGEPNNTFPQLIIRNGSSILYREGPWRGVSFSGPANFVKVAWQMSDYIFVENDDEIYFTYNTQIKSLISRIFLSQAIDYMKWTEAQEVWESYYKIPLDQCDNYGTCKANAKCIMVDNKPVCQCLEGYEPKKRKNLFEGCVRNSVVNCQDPEKDVFHLTSELKVPETKYAWANKSMNLGECNAKCLSNCSCTAYGYNSNLDGNNSDLGIGTECVLLFGDLFDTRNNKDIYGREQNVYLRIPFSTSDLKGTNNVSKVKIAVIIVAVIVFIGLVLIGYYICRRRYINDSSSNNRYLGIWYKNIAVQTVVWVANRCEPIIDSSALLTIDNIGNLVLFSGKNNKSVLIWSTNSSKQAREPLVQLLDNGNLVLRDEKDANTTKYLWESFDYPTDTMIPGMKLGWDLKRGLNRRLSSWKSSDDPCHGDFTYGIELDEPHHDHTYPQLFIRNGSAKLFREAPWEGISFSGDSSTVSAS</sequence>
<dbReference type="PANTHER" id="PTHR32444">
    <property type="entry name" value="BULB-TYPE LECTIN DOMAIN-CONTAINING PROTEIN"/>
    <property type="match status" value="1"/>
</dbReference>
<feature type="transmembrane region" description="Helical" evidence="8">
    <location>
        <begin position="900"/>
        <end position="921"/>
    </location>
</feature>
<keyword evidence="8" id="KW-0812">Transmembrane</keyword>
<keyword evidence="7" id="KW-0245">EGF-like domain</keyword>
<evidence type="ECO:0000256" key="7">
    <source>
        <dbReference type="PROSITE-ProRule" id="PRU00076"/>
    </source>
</evidence>
<reference evidence="13 14" key="1">
    <citation type="journal article" date="2020" name="bioRxiv">
        <title>Sequence and annotation of 42 cannabis genomes reveals extensive copy number variation in cannabinoid synthesis and pathogen resistance genes.</title>
        <authorList>
            <person name="Mckernan K.J."/>
            <person name="Helbert Y."/>
            <person name="Kane L.T."/>
            <person name="Ebling H."/>
            <person name="Zhang L."/>
            <person name="Liu B."/>
            <person name="Eaton Z."/>
            <person name="Mclaughlin S."/>
            <person name="Kingan S."/>
            <person name="Baybayan P."/>
            <person name="Concepcion G."/>
            <person name="Jordan M."/>
            <person name="Riva A."/>
            <person name="Barbazuk W."/>
            <person name="Harkins T."/>
        </authorList>
    </citation>
    <scope>NUCLEOTIDE SEQUENCE [LARGE SCALE GENOMIC DNA]</scope>
    <source>
        <strain evidence="14">cv. Jamaican Lion 4</strain>
        <tissue evidence="13">Leaf</tissue>
    </source>
</reference>
<feature type="domain" description="Bulb-type lectin" evidence="11">
    <location>
        <begin position="27"/>
        <end position="157"/>
    </location>
</feature>
<dbReference type="Pfam" id="PF08276">
    <property type="entry name" value="PAN_2"/>
    <property type="match status" value="2"/>
</dbReference>
<keyword evidence="2 9" id="KW-0732">Signal</keyword>
<evidence type="ECO:0000259" key="11">
    <source>
        <dbReference type="PROSITE" id="PS50927"/>
    </source>
</evidence>
<proteinExistence type="predicted"/>
<feature type="domain" description="Bulb-type lectin" evidence="11">
    <location>
        <begin position="900"/>
        <end position="1023"/>
    </location>
</feature>
<evidence type="ECO:0000256" key="3">
    <source>
        <dbReference type="ARBA" id="ARBA00023157"/>
    </source>
</evidence>
<evidence type="ECO:0000259" key="10">
    <source>
        <dbReference type="PROSITE" id="PS50026"/>
    </source>
</evidence>
<dbReference type="InterPro" id="IPR003609">
    <property type="entry name" value="Pan_app"/>
</dbReference>
<comment type="caution">
    <text evidence="13">The sequence shown here is derived from an EMBL/GenBank/DDBJ whole genome shotgun (WGS) entry which is preliminary data.</text>
</comment>
<name>A0A7J6G9W1_CANSA</name>
<comment type="catalytic activity">
    <reaction evidence="6">
        <text>L-seryl-[protein] + ATP = O-phospho-L-seryl-[protein] + ADP + H(+)</text>
        <dbReference type="Rhea" id="RHEA:17989"/>
        <dbReference type="Rhea" id="RHEA-COMP:9863"/>
        <dbReference type="Rhea" id="RHEA-COMP:11604"/>
        <dbReference type="ChEBI" id="CHEBI:15378"/>
        <dbReference type="ChEBI" id="CHEBI:29999"/>
        <dbReference type="ChEBI" id="CHEBI:30616"/>
        <dbReference type="ChEBI" id="CHEBI:83421"/>
        <dbReference type="ChEBI" id="CHEBI:456216"/>
        <dbReference type="EC" id="2.7.11.1"/>
    </reaction>
</comment>
<evidence type="ECO:0000259" key="12">
    <source>
        <dbReference type="PROSITE" id="PS50948"/>
    </source>
</evidence>
<dbReference type="InterPro" id="IPR000742">
    <property type="entry name" value="EGF"/>
</dbReference>
<dbReference type="SMART" id="SM00108">
    <property type="entry name" value="B_lectin"/>
    <property type="match status" value="3"/>
</dbReference>
<keyword evidence="8" id="KW-1133">Transmembrane helix</keyword>
<dbReference type="SMART" id="SM00473">
    <property type="entry name" value="PAN_AP"/>
    <property type="match status" value="2"/>
</dbReference>
<dbReference type="EC" id="2.7.11.1" evidence="1"/>
<dbReference type="FunFam" id="2.90.10.10:FF:000001">
    <property type="entry name" value="G-type lectin S-receptor-like serine/threonine-protein kinase"/>
    <property type="match status" value="2"/>
</dbReference>
<dbReference type="PROSITE" id="PS50948">
    <property type="entry name" value="PAN"/>
    <property type="match status" value="2"/>
</dbReference>
<evidence type="ECO:0000313" key="13">
    <source>
        <dbReference type="EMBL" id="KAF4379756.1"/>
    </source>
</evidence>
<dbReference type="PROSITE" id="PS50026">
    <property type="entry name" value="EGF_3"/>
    <property type="match status" value="2"/>
</dbReference>
<dbReference type="InterPro" id="IPR000858">
    <property type="entry name" value="S_locus_glycoprot_dom"/>
</dbReference>
<dbReference type="AlphaFoldDB" id="A0A7J6G9W1"/>
<feature type="signal peptide" evidence="9">
    <location>
        <begin position="1"/>
        <end position="25"/>
    </location>
</feature>
<dbReference type="CDD" id="cd01098">
    <property type="entry name" value="PAN_AP_plant"/>
    <property type="match status" value="2"/>
</dbReference>
<evidence type="ECO:0000313" key="14">
    <source>
        <dbReference type="Proteomes" id="UP000525078"/>
    </source>
</evidence>
<dbReference type="Gene3D" id="2.90.10.10">
    <property type="entry name" value="Bulb-type lectin domain"/>
    <property type="match status" value="3"/>
</dbReference>
<dbReference type="Pfam" id="PF00954">
    <property type="entry name" value="S_locus_glycop"/>
    <property type="match status" value="2"/>
</dbReference>
<keyword evidence="8" id="KW-0472">Membrane</keyword>
<organism evidence="13 14">
    <name type="scientific">Cannabis sativa</name>
    <name type="common">Hemp</name>
    <name type="synonym">Marijuana</name>
    <dbReference type="NCBI Taxonomy" id="3483"/>
    <lineage>
        <taxon>Eukaryota</taxon>
        <taxon>Viridiplantae</taxon>
        <taxon>Streptophyta</taxon>
        <taxon>Embryophyta</taxon>
        <taxon>Tracheophyta</taxon>
        <taxon>Spermatophyta</taxon>
        <taxon>Magnoliopsida</taxon>
        <taxon>eudicotyledons</taxon>
        <taxon>Gunneridae</taxon>
        <taxon>Pentapetalae</taxon>
        <taxon>rosids</taxon>
        <taxon>fabids</taxon>
        <taxon>Rosales</taxon>
        <taxon>Cannabaceae</taxon>
        <taxon>Cannabis</taxon>
    </lineage>
</organism>
<feature type="chain" id="PRO_5029740256" description="non-specific serine/threonine protein kinase" evidence="9">
    <location>
        <begin position="26"/>
        <end position="1113"/>
    </location>
</feature>
<evidence type="ECO:0000256" key="4">
    <source>
        <dbReference type="ARBA" id="ARBA00023180"/>
    </source>
</evidence>
<evidence type="ECO:0000256" key="5">
    <source>
        <dbReference type="ARBA" id="ARBA00047899"/>
    </source>
</evidence>
<dbReference type="SUPFAM" id="SSF51110">
    <property type="entry name" value="alpha-D-mannose-specific plant lectins"/>
    <property type="match status" value="3"/>
</dbReference>
<dbReference type="GO" id="GO:0048544">
    <property type="term" value="P:recognition of pollen"/>
    <property type="evidence" value="ECO:0007669"/>
    <property type="project" value="InterPro"/>
</dbReference>
<evidence type="ECO:0000256" key="9">
    <source>
        <dbReference type="SAM" id="SignalP"/>
    </source>
</evidence>
<dbReference type="GO" id="GO:0004674">
    <property type="term" value="F:protein serine/threonine kinase activity"/>
    <property type="evidence" value="ECO:0007669"/>
    <property type="project" value="UniProtKB-EC"/>
</dbReference>
<keyword evidence="4" id="KW-0325">Glycoprotein</keyword>
<dbReference type="InterPro" id="IPR036426">
    <property type="entry name" value="Bulb-type_lectin_dom_sf"/>
</dbReference>
<feature type="domain" description="EGF-like" evidence="10">
    <location>
        <begin position="301"/>
        <end position="338"/>
    </location>
</feature>
<keyword evidence="3" id="KW-1015">Disulfide bond</keyword>
<gene>
    <name evidence="13" type="ORF">F8388_023773</name>
</gene>
<protein>
    <recommendedName>
        <fullName evidence="1">non-specific serine/threonine protein kinase</fullName>
        <ecNumber evidence="1">2.7.11.1</ecNumber>
    </recommendedName>
</protein>
<dbReference type="SMART" id="SM00181">
    <property type="entry name" value="EGF"/>
    <property type="match status" value="2"/>
</dbReference>
<dbReference type="PANTHER" id="PTHR32444:SF234">
    <property type="entry name" value="RECEPTOR-LIKE SERINE_THREONINE-PROTEIN KINASE"/>
    <property type="match status" value="1"/>
</dbReference>
<dbReference type="Proteomes" id="UP000525078">
    <property type="component" value="Unassembled WGS sequence"/>
</dbReference>
<dbReference type="PROSITE" id="PS50927">
    <property type="entry name" value="BULB_LECTIN"/>
    <property type="match status" value="3"/>
</dbReference>
<comment type="caution">
    <text evidence="7">Lacks conserved residue(s) required for the propagation of feature annotation.</text>
</comment>
<dbReference type="Pfam" id="PF01453">
    <property type="entry name" value="B_lectin"/>
    <property type="match status" value="3"/>
</dbReference>
<evidence type="ECO:0000256" key="1">
    <source>
        <dbReference type="ARBA" id="ARBA00012513"/>
    </source>
</evidence>
<feature type="domain" description="EGF-like" evidence="10">
    <location>
        <begin position="739"/>
        <end position="776"/>
    </location>
</feature>
<evidence type="ECO:0000256" key="8">
    <source>
        <dbReference type="SAM" id="Phobius"/>
    </source>
</evidence>
<dbReference type="InterPro" id="IPR001480">
    <property type="entry name" value="Bulb-type_lectin_dom"/>
</dbReference>
<evidence type="ECO:0000256" key="6">
    <source>
        <dbReference type="ARBA" id="ARBA00048679"/>
    </source>
</evidence>
<feature type="domain" description="Apple" evidence="12">
    <location>
        <begin position="352"/>
        <end position="445"/>
    </location>
</feature>
<feature type="domain" description="Bulb-type lectin" evidence="11">
    <location>
        <begin position="466"/>
        <end position="596"/>
    </location>
</feature>
<comment type="catalytic activity">
    <reaction evidence="5">
        <text>L-threonyl-[protein] + ATP = O-phospho-L-threonyl-[protein] + ADP + H(+)</text>
        <dbReference type="Rhea" id="RHEA:46608"/>
        <dbReference type="Rhea" id="RHEA-COMP:11060"/>
        <dbReference type="Rhea" id="RHEA-COMP:11605"/>
        <dbReference type="ChEBI" id="CHEBI:15378"/>
        <dbReference type="ChEBI" id="CHEBI:30013"/>
        <dbReference type="ChEBI" id="CHEBI:30616"/>
        <dbReference type="ChEBI" id="CHEBI:61977"/>
        <dbReference type="ChEBI" id="CHEBI:456216"/>
        <dbReference type="EC" id="2.7.11.1"/>
    </reaction>
</comment>
<evidence type="ECO:0000256" key="2">
    <source>
        <dbReference type="ARBA" id="ARBA00022729"/>
    </source>
</evidence>
<accession>A0A7J6G9W1</accession>
<dbReference type="EMBL" id="JAATIP010000068">
    <property type="protein sequence ID" value="KAF4379756.1"/>
    <property type="molecule type" value="Genomic_DNA"/>
</dbReference>
<feature type="domain" description="Apple" evidence="12">
    <location>
        <begin position="790"/>
        <end position="876"/>
    </location>
</feature>
<dbReference type="CDD" id="cd00028">
    <property type="entry name" value="B_lectin"/>
    <property type="match status" value="3"/>
</dbReference>